<dbReference type="InterPro" id="IPR001841">
    <property type="entry name" value="Znf_RING"/>
</dbReference>
<keyword evidence="2 9" id="KW-0808">Transferase</keyword>
<keyword evidence="3 9" id="KW-0479">Metal-binding</keyword>
<dbReference type="PANTHER" id="PTHR21497:SF24">
    <property type="entry name" value="E3 UBIQUITIN-PROTEIN LIGASE UBR1"/>
    <property type="match status" value="1"/>
</dbReference>
<dbReference type="SMART" id="SM00184">
    <property type="entry name" value="RING"/>
    <property type="match status" value="1"/>
</dbReference>
<evidence type="ECO:0000256" key="3">
    <source>
        <dbReference type="ARBA" id="ARBA00022723"/>
    </source>
</evidence>
<evidence type="ECO:0000256" key="5">
    <source>
        <dbReference type="ARBA" id="ARBA00022786"/>
    </source>
</evidence>
<evidence type="ECO:0000313" key="12">
    <source>
        <dbReference type="EMBL" id="GMI38309.1"/>
    </source>
</evidence>
<protein>
    <recommendedName>
        <fullName evidence="9">E3 ubiquitin-protein ligase</fullName>
        <ecNumber evidence="9">2.3.2.27</ecNumber>
    </recommendedName>
</protein>
<dbReference type="EMBL" id="BRYB01002022">
    <property type="protein sequence ID" value="GMI38309.1"/>
    <property type="molecule type" value="Genomic_DNA"/>
</dbReference>
<dbReference type="Pfam" id="PF18995">
    <property type="entry name" value="PRT6_C"/>
    <property type="match status" value="1"/>
</dbReference>
<feature type="zinc finger region" description="UBR-type" evidence="8">
    <location>
        <begin position="56"/>
        <end position="127"/>
    </location>
</feature>
<keyword evidence="4 9" id="KW-0863">Zinc-finger</keyword>
<feature type="compositionally biased region" description="Polar residues" evidence="10">
    <location>
        <begin position="1880"/>
        <end position="1893"/>
    </location>
</feature>
<evidence type="ECO:0000259" key="11">
    <source>
        <dbReference type="PROSITE" id="PS51157"/>
    </source>
</evidence>
<comment type="function">
    <text evidence="9">Ubiquitin ligase protein which is a component of the N-end rule pathway. Recognizes and binds to proteins bearing specific N-terminal residues that are destabilizing according to the N-end rule, leading to their ubiquitination and subsequent degradation.</text>
</comment>
<dbReference type="PANTHER" id="PTHR21497">
    <property type="entry name" value="UBIQUITIN LIGASE E3 ALPHA-RELATED"/>
    <property type="match status" value="1"/>
</dbReference>
<feature type="compositionally biased region" description="Basic and acidic residues" evidence="10">
    <location>
        <begin position="1854"/>
        <end position="1865"/>
    </location>
</feature>
<sequence>MPPPPESQASPESLSTTALAALTSHLVSSPTLLSSSSNPTEIFGALSELGRLQPKKVCQQHFKRSDIVWVCKTCQSDETCVLCNACFTDSDHAGHDVMFYHALAGGCCDCGDPDAWDPRGFCSRHGENATARALRAAWTEAEVSCNQPPPPSVSSDPLSPPPPPSPPSPWHYPDFETWAKDLAASNSSMVAFAYDPNHQPTSPPSASFPPTPQVFTALASSLHKARLPISVVSLNQLHQFQLAAALISWLHALASSCDALSVLISTSFSALSDPPSNPPSPLHNLLTCDLLLPAPFRTRLHSLFLTLLASPEFKRDLAVAYADTYGHSTTLYTSGVGLPDSCAYTLSVQFLNRTTFVTYLVNNRSLLPSLTLSLHNAFALAVAKEEIPGSGEQRAVKVGEMNMQHHVLRRRRYSPIVSDLKCVLNVPMISLTFSQNVLPQWLSTLSQLSFMNEQKWLPRWSPHVLHESNGWINSFNASISVGNLFERIASLSQSCPTVDQEYVRMLGSILGAIRALQESREHLYQNRPSSRRMPAAASYLPMSTVARKFSQSLSAMPCLASNAVTPFSFHNTLHQFFAICVKEATLSVSPELFSSSLVVPALRASGVAEPPNGEWSGCFSLFRLRLLEYPLQTLTRSSQIKSAHWSRNGHSMIDQHWNYSEPPFCRLLRDADLLTFAFACLSFLPSPSVPSTFHYVTNMVLHRFGVFAFYGLESVPEEYFEEYESEARDRLIEPHSPPGQVLPPPPVPQYTTAEDDADHMRMTEEMLCFFVLLISELPPPPPDSAQRPPPHVLKKLRREVVHRLATGPSTHSSLMEVHSMLTVHENAVLAENLDEKASNHAPASSASGEHLDSILAAVAKKKEGTGLEPDKWELSEAYWGEYDPCFWHLSLKNHQSAADNRSKHNERVAKKKAEAKLPPPSIPICGPPEPCHASFSHLRTTLLSDPTLLHVLWSLLTDHFGTCPYERGRHSECAVGRTIQLLTLGVHSFREAGGAAMKQWAERVAMYDGDEFGGEEEDPTEPTTIEMLHDLASQANSSATALSSADNKGFIAQDQSLCAGASWLRDFFCEQSVRAKQKIGLDQPSTLAVGSKGSAEEGVESDMDRRKRLAKERALKMMSANASKFMAGLGDLGGDHNEEEEDEFFDAVKDEMDAEEGGAVKEKLQLLQTEPPLCMICNEEAMATEDDAEGGSSSSSLGYCCFTQASSVLMGGSNPRSASDPASATLYNNRFLQPHVSLCGHAVHSKCFDTYFARIAQQGSNGGLDMARGEFFCPLCKRLCNGLVPHTDALRSWGRPINPSTLSASIASLPPGADEDDTQAMDMSMSQDFFEMDVEETDHPPSPSHSPSVSGWAAALRKSLPLGGAQSNIRQGALSTPSSSILEAWSVSLSRLIGKRVGDIPAQDGCIPMHSSPYLCSKFLDDLSDTMLRADCLRLSPAVLSEDYGPHRPYFTDAARLRFANSINSISDATTLVGWPPAASPEPAEDSLEFESPPHPHAEQFFGERKIATWFQGVSAFAYSGMSEAKEIMRAFLNGVFEVQGVDGLWVKNMLVVLKCCKDADGMFEGKLGKLRYLGLSLAAAGGSSVISREVMQVMLGGAGGVGDERPPVLMPLLTSEIITFAVAAVCACSGKARMNEIEGRPDAYDLGMKAGDSYNFLRLGVVARATQVLLAHLVQHGDLSMYDSGTIRAALEKIEDSFSFTGRLHSFFASCIKSMTLVVPRDTLLPCSRDAAKCASALSATFELATHLSLKWLCDAVFLVHVAEPSLVDGLDDPPEDVTEDEMEGLKEATDADMLEKMLIWIGSSQAQIDDMFTFTDMSSLVGAWVEGVAQRNAWDQVCVYGWGGAVDECVEREREQEEEEGRRSRAASGAGGEAADFLSSSPRSPASATFTNSAPSFGASGFSPSSPSNFLQNRNTFKGGPSSEVASMELLGRVGDSGRNQLFLNGNSYAPQSYKDDEAWARDEDGAGGVPPRLRVMPTSYTDLYASLSSLCPGQEQTAICLCCGAVINAGGKGYCTQHSRVCGGGSGIFFLMQECKGLLMHNGRAAYVQSPYVDAHGETPQFRGRPLFLAKEMWKYFKDLWSSHGARMKVIGERRNLRQVIVVGYY</sequence>
<evidence type="ECO:0000256" key="1">
    <source>
        <dbReference type="ARBA" id="ARBA00000900"/>
    </source>
</evidence>
<evidence type="ECO:0000256" key="7">
    <source>
        <dbReference type="ARBA" id="ARBA00046341"/>
    </source>
</evidence>
<name>A0ABQ6N2Y4_9STRA</name>
<dbReference type="CDD" id="cd19673">
    <property type="entry name" value="UBR-box_UBR3"/>
    <property type="match status" value="1"/>
</dbReference>
<keyword evidence="13" id="KW-1185">Reference proteome</keyword>
<keyword evidence="6 9" id="KW-0862">Zinc</keyword>
<evidence type="ECO:0000256" key="2">
    <source>
        <dbReference type="ARBA" id="ARBA00022679"/>
    </source>
</evidence>
<comment type="similarity">
    <text evidence="7 9">Belongs to the E3 ubiquitin-protein ligase UBR1-like family.</text>
</comment>
<proteinExistence type="inferred from homology"/>
<dbReference type="SMART" id="SM00396">
    <property type="entry name" value="ZnF_UBR1"/>
    <property type="match status" value="1"/>
</dbReference>
<feature type="region of interest" description="Disordered" evidence="10">
    <location>
        <begin position="1854"/>
        <end position="1894"/>
    </location>
</feature>
<evidence type="ECO:0000256" key="8">
    <source>
        <dbReference type="PROSITE-ProRule" id="PRU00508"/>
    </source>
</evidence>
<dbReference type="InterPro" id="IPR039164">
    <property type="entry name" value="UBR1-like"/>
</dbReference>
<feature type="domain" description="UBR-type" evidence="11">
    <location>
        <begin position="56"/>
        <end position="127"/>
    </location>
</feature>
<evidence type="ECO:0000256" key="4">
    <source>
        <dbReference type="ARBA" id="ARBA00022771"/>
    </source>
</evidence>
<dbReference type="PROSITE" id="PS51157">
    <property type="entry name" value="ZF_UBR"/>
    <property type="match status" value="1"/>
</dbReference>
<comment type="caution">
    <text evidence="12">The sequence shown here is derived from an EMBL/GenBank/DDBJ whole genome shotgun (WGS) entry which is preliminary data.</text>
</comment>
<gene>
    <name evidence="12" type="ORF">TeGR_g13093</name>
</gene>
<feature type="region of interest" description="Disordered" evidence="10">
    <location>
        <begin position="143"/>
        <end position="170"/>
    </location>
</feature>
<reference evidence="12 13" key="1">
    <citation type="journal article" date="2023" name="Commun. Biol.">
        <title>Genome analysis of Parmales, the sister group of diatoms, reveals the evolutionary specialization of diatoms from phago-mixotrophs to photoautotrophs.</title>
        <authorList>
            <person name="Ban H."/>
            <person name="Sato S."/>
            <person name="Yoshikawa S."/>
            <person name="Yamada K."/>
            <person name="Nakamura Y."/>
            <person name="Ichinomiya M."/>
            <person name="Sato N."/>
            <person name="Blanc-Mathieu R."/>
            <person name="Endo H."/>
            <person name="Kuwata A."/>
            <person name="Ogata H."/>
        </authorList>
    </citation>
    <scope>NUCLEOTIDE SEQUENCE [LARGE SCALE GENOMIC DNA]</scope>
</reference>
<evidence type="ECO:0000313" key="13">
    <source>
        <dbReference type="Proteomes" id="UP001165060"/>
    </source>
</evidence>
<dbReference type="InterPro" id="IPR003126">
    <property type="entry name" value="Znf_UBR"/>
</dbReference>
<dbReference type="Gene3D" id="2.10.110.30">
    <property type="match status" value="1"/>
</dbReference>
<organism evidence="12 13">
    <name type="scientific">Tetraparma gracilis</name>
    <dbReference type="NCBI Taxonomy" id="2962635"/>
    <lineage>
        <taxon>Eukaryota</taxon>
        <taxon>Sar</taxon>
        <taxon>Stramenopiles</taxon>
        <taxon>Ochrophyta</taxon>
        <taxon>Bolidophyceae</taxon>
        <taxon>Parmales</taxon>
        <taxon>Triparmaceae</taxon>
        <taxon>Tetraparma</taxon>
    </lineage>
</organism>
<dbReference type="InterPro" id="IPR055194">
    <property type="entry name" value="UBR1-like_WH"/>
</dbReference>
<accession>A0ABQ6N2Y4</accession>
<dbReference type="Pfam" id="PF22960">
    <property type="entry name" value="WHD_UBR1"/>
    <property type="match status" value="1"/>
</dbReference>
<dbReference type="Pfam" id="PF02207">
    <property type="entry name" value="zf-UBR"/>
    <property type="match status" value="1"/>
</dbReference>
<keyword evidence="5 9" id="KW-0833">Ubl conjugation pathway</keyword>
<dbReference type="Proteomes" id="UP001165060">
    <property type="component" value="Unassembled WGS sequence"/>
</dbReference>
<comment type="pathway">
    <text evidence="9">Protein modification; protein ubiquitination.</text>
</comment>
<evidence type="ECO:0000256" key="9">
    <source>
        <dbReference type="RuleBase" id="RU366018"/>
    </source>
</evidence>
<evidence type="ECO:0000256" key="6">
    <source>
        <dbReference type="ARBA" id="ARBA00022833"/>
    </source>
</evidence>
<dbReference type="EC" id="2.3.2.27" evidence="9"/>
<dbReference type="InterPro" id="IPR044046">
    <property type="entry name" value="E3_ligase_UBR-like_C"/>
</dbReference>
<evidence type="ECO:0000256" key="10">
    <source>
        <dbReference type="SAM" id="MobiDB-lite"/>
    </source>
</evidence>
<comment type="catalytic activity">
    <reaction evidence="1 9">
        <text>S-ubiquitinyl-[E2 ubiquitin-conjugating enzyme]-L-cysteine + [acceptor protein]-L-lysine = [E2 ubiquitin-conjugating enzyme]-L-cysteine + N(6)-ubiquitinyl-[acceptor protein]-L-lysine.</text>
        <dbReference type="EC" id="2.3.2.27"/>
    </reaction>
</comment>
<feature type="compositionally biased region" description="Pro residues" evidence="10">
    <location>
        <begin position="147"/>
        <end position="170"/>
    </location>
</feature>